<keyword evidence="4" id="KW-1185">Reference proteome</keyword>
<sequence>MVKVYYQRQSEKFSASQLENPHLIVLQFTQGDPSKFGFSYCGKRIDPEELTKLDENDSVRIVPLPESDIPTISNEQNSEIESILNKLATFVEQYGNAVFEIYHNETSAGDHVKKFIEKYPKMRHDTQALTALTDFHIFYSYCHMDRTHEGRNAWLRQHPDSVYVIDKILNHLKDSVYSGQFAPMRNPRRHNQQQQQQRPQQGGITQMDLQSALAMAFGQIAPNANAQAVPAQVPVQAPVQAAPVPAQAQDFTSQLAQLRDFGFEDEDLCKMALEQSGGDVQAALELIVDMMQ</sequence>
<protein>
    <recommendedName>
        <fullName evidence="2">UBA domain-containing protein</fullName>
    </recommendedName>
</protein>
<dbReference type="CDD" id="cd14326">
    <property type="entry name" value="UBA_UBL7"/>
    <property type="match status" value="1"/>
</dbReference>
<name>A0A9P1N2N2_9PELO</name>
<evidence type="ECO:0000259" key="2">
    <source>
        <dbReference type="PROSITE" id="PS50030"/>
    </source>
</evidence>
<dbReference type="InterPro" id="IPR009060">
    <property type="entry name" value="UBA-like_sf"/>
</dbReference>
<organism evidence="3 4">
    <name type="scientific">Caenorhabditis angaria</name>
    <dbReference type="NCBI Taxonomy" id="860376"/>
    <lineage>
        <taxon>Eukaryota</taxon>
        <taxon>Metazoa</taxon>
        <taxon>Ecdysozoa</taxon>
        <taxon>Nematoda</taxon>
        <taxon>Chromadorea</taxon>
        <taxon>Rhabditida</taxon>
        <taxon>Rhabditina</taxon>
        <taxon>Rhabditomorpha</taxon>
        <taxon>Rhabditoidea</taxon>
        <taxon>Rhabditidae</taxon>
        <taxon>Peloderinae</taxon>
        <taxon>Caenorhabditis</taxon>
    </lineage>
</organism>
<feature type="region of interest" description="Disordered" evidence="1">
    <location>
        <begin position="180"/>
        <end position="205"/>
    </location>
</feature>
<comment type="caution">
    <text evidence="3">The sequence shown here is derived from an EMBL/GenBank/DDBJ whole genome shotgun (WGS) entry which is preliminary data.</text>
</comment>
<dbReference type="AlphaFoldDB" id="A0A9P1N2N2"/>
<dbReference type="Pfam" id="PF00627">
    <property type="entry name" value="UBA"/>
    <property type="match status" value="1"/>
</dbReference>
<feature type="domain" description="UBA" evidence="2">
    <location>
        <begin position="248"/>
        <end position="290"/>
    </location>
</feature>
<evidence type="ECO:0000313" key="3">
    <source>
        <dbReference type="EMBL" id="CAI5448793.1"/>
    </source>
</evidence>
<dbReference type="Proteomes" id="UP001152747">
    <property type="component" value="Unassembled WGS sequence"/>
</dbReference>
<evidence type="ECO:0000256" key="1">
    <source>
        <dbReference type="SAM" id="MobiDB-lite"/>
    </source>
</evidence>
<gene>
    <name evidence="3" type="ORF">CAMP_LOCUS11430</name>
</gene>
<dbReference type="SUPFAM" id="SSF46934">
    <property type="entry name" value="UBA-like"/>
    <property type="match status" value="1"/>
</dbReference>
<accession>A0A9P1N2N2</accession>
<proteinExistence type="predicted"/>
<dbReference type="SMART" id="SM00165">
    <property type="entry name" value="UBA"/>
    <property type="match status" value="1"/>
</dbReference>
<feature type="compositionally biased region" description="Low complexity" evidence="1">
    <location>
        <begin position="192"/>
        <end position="201"/>
    </location>
</feature>
<dbReference type="InterPro" id="IPR015940">
    <property type="entry name" value="UBA"/>
</dbReference>
<dbReference type="PROSITE" id="PS50030">
    <property type="entry name" value="UBA"/>
    <property type="match status" value="1"/>
</dbReference>
<reference evidence="3" key="1">
    <citation type="submission" date="2022-11" db="EMBL/GenBank/DDBJ databases">
        <authorList>
            <person name="Kikuchi T."/>
        </authorList>
    </citation>
    <scope>NUCLEOTIDE SEQUENCE</scope>
    <source>
        <strain evidence="3">PS1010</strain>
    </source>
</reference>
<evidence type="ECO:0000313" key="4">
    <source>
        <dbReference type="Proteomes" id="UP001152747"/>
    </source>
</evidence>
<dbReference type="InterPro" id="IPR047878">
    <property type="entry name" value="UBL7_UBA"/>
</dbReference>
<dbReference type="EMBL" id="CANHGI010000004">
    <property type="protein sequence ID" value="CAI5448793.1"/>
    <property type="molecule type" value="Genomic_DNA"/>
</dbReference>
<dbReference type="OrthoDB" id="263283at2759"/>
<dbReference type="Gene3D" id="1.10.8.10">
    <property type="entry name" value="DNA helicase RuvA subunit, C-terminal domain"/>
    <property type="match status" value="1"/>
</dbReference>